<keyword evidence="3" id="KW-1185">Reference proteome</keyword>
<proteinExistence type="predicted"/>
<reference evidence="2 3" key="1">
    <citation type="submission" date="2013-12" db="EMBL/GenBank/DDBJ databases">
        <authorList>
            <consortium name="DOE Joint Genome Institute"/>
            <person name="Muyzer G."/>
            <person name="Huntemann M."/>
            <person name="Han J."/>
            <person name="Chen A."/>
            <person name="Kyrpides N."/>
            <person name="Mavromatis K."/>
            <person name="Markowitz V."/>
            <person name="Palaniappan K."/>
            <person name="Ivanova N."/>
            <person name="Schaumberg A."/>
            <person name="Pati A."/>
            <person name="Liolios K."/>
            <person name="Nordberg H.P."/>
            <person name="Cantor M.N."/>
            <person name="Hua S.X."/>
            <person name="Woyke T."/>
        </authorList>
    </citation>
    <scope>NUCLEOTIDE SEQUENCE [LARGE SCALE GENOMIC DNA]</scope>
    <source>
        <strain evidence="2 3">ARh 1</strain>
    </source>
</reference>
<feature type="domain" description="Hemerythrin-like" evidence="1">
    <location>
        <begin position="40"/>
        <end position="178"/>
    </location>
</feature>
<dbReference type="AlphaFoldDB" id="W0DIJ7"/>
<dbReference type="HOGENOM" id="CLU_113668_0_0_6"/>
<dbReference type="EMBL" id="CP007029">
    <property type="protein sequence ID" value="AHE98231.1"/>
    <property type="molecule type" value="Genomic_DNA"/>
</dbReference>
<dbReference type="Gene3D" id="1.20.120.520">
    <property type="entry name" value="nmb1532 protein domain like"/>
    <property type="match status" value="1"/>
</dbReference>
<dbReference type="InterPro" id="IPR012312">
    <property type="entry name" value="Hemerythrin-like"/>
</dbReference>
<evidence type="ECO:0000259" key="1">
    <source>
        <dbReference type="Pfam" id="PF01814"/>
    </source>
</evidence>
<gene>
    <name evidence="2" type="ORF">THITH_08090</name>
</gene>
<organism evidence="2 3">
    <name type="scientific">Thioalkalivibrio paradoxus ARh 1</name>
    <dbReference type="NCBI Taxonomy" id="713585"/>
    <lineage>
        <taxon>Bacteria</taxon>
        <taxon>Pseudomonadati</taxon>
        <taxon>Pseudomonadota</taxon>
        <taxon>Gammaproteobacteria</taxon>
        <taxon>Chromatiales</taxon>
        <taxon>Ectothiorhodospiraceae</taxon>
        <taxon>Thioalkalivibrio</taxon>
    </lineage>
</organism>
<dbReference type="RefSeq" id="WP_408645503.1">
    <property type="nucleotide sequence ID" value="NZ_CP007029.1"/>
</dbReference>
<dbReference type="Pfam" id="PF01814">
    <property type="entry name" value="Hemerythrin"/>
    <property type="match status" value="1"/>
</dbReference>
<dbReference type="CDD" id="cd12108">
    <property type="entry name" value="Hr-like"/>
    <property type="match status" value="1"/>
</dbReference>
<dbReference type="KEGG" id="tti:THITH_08090"/>
<evidence type="ECO:0000313" key="3">
    <source>
        <dbReference type="Proteomes" id="UP000005289"/>
    </source>
</evidence>
<protein>
    <submittedName>
        <fullName evidence="2">Cation-binding protein</fullName>
    </submittedName>
</protein>
<name>W0DIJ7_9GAMM</name>
<dbReference type="Proteomes" id="UP000005289">
    <property type="component" value="Chromosome"/>
</dbReference>
<dbReference type="STRING" id="713585.THITH_08090"/>
<evidence type="ECO:0000313" key="2">
    <source>
        <dbReference type="EMBL" id="AHE98231.1"/>
    </source>
</evidence>
<sequence length="208" mass="22846">MAPSFRRSSGGSQDWRLEIGKNECNDMLELPRAAPGFDDPIGLLRACHTRIADRLDLLERLPGYLDTHGADASAQAAARRVLDYFDKAAAHHHEDEEHGLFPLLRAAESRPGWQPELPAVLDRLAAEHGTLAQDWARLRPALDALARGECAADLRCEALIAAYRQHMALEDEQVLPLAERLLDASERAALGASMQARRGIGSTREQSG</sequence>
<accession>W0DIJ7</accession>